<name>A0A370BMD6_ASPNG</name>
<sequence>MRMEVKNVTMLRSENDAFKKTWFFYVKTYHNASLPYRHHQEYLSMPLADLVRDQRQLIQVWWYHTYLRHLHICKQVLVKSIVDVSQNRSIFESGTLLVLIEVDLMNSGTPSSWVTRCDTNTGLVRYYRSTTDNYQIISLCPMLDVHDLVDSPNNMHS</sequence>
<dbReference type="EMBL" id="KZ851950">
    <property type="protein sequence ID" value="RDH15330.1"/>
    <property type="molecule type" value="Genomic_DNA"/>
</dbReference>
<protein>
    <submittedName>
        <fullName evidence="1">Uncharacterized protein</fullName>
    </submittedName>
</protein>
<evidence type="ECO:0000313" key="2">
    <source>
        <dbReference type="Proteomes" id="UP000253845"/>
    </source>
</evidence>
<organism evidence="1 2">
    <name type="scientific">Aspergillus niger ATCC 13496</name>
    <dbReference type="NCBI Taxonomy" id="1353008"/>
    <lineage>
        <taxon>Eukaryota</taxon>
        <taxon>Fungi</taxon>
        <taxon>Dikarya</taxon>
        <taxon>Ascomycota</taxon>
        <taxon>Pezizomycotina</taxon>
        <taxon>Eurotiomycetes</taxon>
        <taxon>Eurotiomycetidae</taxon>
        <taxon>Eurotiales</taxon>
        <taxon>Aspergillaceae</taxon>
        <taxon>Aspergillus</taxon>
        <taxon>Aspergillus subgen. Circumdati</taxon>
    </lineage>
</organism>
<dbReference type="Proteomes" id="UP000253845">
    <property type="component" value="Unassembled WGS sequence"/>
</dbReference>
<gene>
    <name evidence="1" type="ORF">M747DRAFT_141799</name>
</gene>
<evidence type="ECO:0000313" key="1">
    <source>
        <dbReference type="EMBL" id="RDH15330.1"/>
    </source>
</evidence>
<dbReference type="VEuPathDB" id="FungiDB:M747DRAFT_141799"/>
<proteinExistence type="predicted"/>
<reference evidence="1 2" key="1">
    <citation type="submission" date="2018-07" db="EMBL/GenBank/DDBJ databases">
        <title>Section-level genome sequencing of Aspergillus section Nigri to investigate inter- and intra-species variation.</title>
        <authorList>
            <consortium name="DOE Joint Genome Institute"/>
            <person name="Vesth T.C."/>
            <person name="Nybo J.L."/>
            <person name="Theobald S."/>
            <person name="Frisvad J.C."/>
            <person name="Larsen T.O."/>
            <person name="Nielsen K.F."/>
            <person name="Hoof J.B."/>
            <person name="Brandl J."/>
            <person name="Salamov A."/>
            <person name="Riley R."/>
            <person name="Gladden J.M."/>
            <person name="Phatale P."/>
            <person name="Nielsen M.T."/>
            <person name="Lyhne E.K."/>
            <person name="Kogle M.E."/>
            <person name="Strasser K."/>
            <person name="McDonnell E."/>
            <person name="Barry K."/>
            <person name="Clum A."/>
            <person name="Chen C."/>
            <person name="Nolan M."/>
            <person name="Sandor L."/>
            <person name="Kuo A."/>
            <person name="Lipzen A."/>
            <person name="Hainaut M."/>
            <person name="Drula E."/>
            <person name="Tsang A."/>
            <person name="Magnuson J.K."/>
            <person name="Henrissat B."/>
            <person name="Wiebenga A."/>
            <person name="Simmons B.A."/>
            <person name="Makela M.R."/>
            <person name="De vries R.P."/>
            <person name="Grigoriev I.V."/>
            <person name="Mortensen U.H."/>
            <person name="Baker S.E."/>
            <person name="Andersen M.R."/>
        </authorList>
    </citation>
    <scope>NUCLEOTIDE SEQUENCE [LARGE SCALE GENOMIC DNA]</scope>
    <source>
        <strain evidence="1 2">ATCC 13496</strain>
    </source>
</reference>
<dbReference type="AlphaFoldDB" id="A0A370BMD6"/>
<accession>A0A370BMD6</accession>